<reference evidence="1 2" key="1">
    <citation type="submission" date="2024-05" db="EMBL/GenBank/DDBJ databases">
        <authorList>
            <person name="Liu Q."/>
            <person name="Xin Y.-H."/>
        </authorList>
    </citation>
    <scope>NUCLEOTIDE SEQUENCE [LARGE SCALE GENOMIC DNA]</scope>
    <source>
        <strain evidence="1 2">CGMCC 1.10181</strain>
    </source>
</reference>
<evidence type="ECO:0000313" key="1">
    <source>
        <dbReference type="EMBL" id="MEN2791558.1"/>
    </source>
</evidence>
<organism evidence="1 2">
    <name type="scientific">Sphingomonas oligophenolica</name>
    <dbReference type="NCBI Taxonomy" id="301154"/>
    <lineage>
        <taxon>Bacteria</taxon>
        <taxon>Pseudomonadati</taxon>
        <taxon>Pseudomonadota</taxon>
        <taxon>Alphaproteobacteria</taxon>
        <taxon>Sphingomonadales</taxon>
        <taxon>Sphingomonadaceae</taxon>
        <taxon>Sphingomonas</taxon>
    </lineage>
</organism>
<accession>A0ABU9Y6W1</accession>
<gene>
    <name evidence="1" type="ORF">ABC974_18125</name>
</gene>
<comment type="caution">
    <text evidence="1">The sequence shown here is derived from an EMBL/GenBank/DDBJ whole genome shotgun (WGS) entry which is preliminary data.</text>
</comment>
<dbReference type="Proteomes" id="UP001419910">
    <property type="component" value="Unassembled WGS sequence"/>
</dbReference>
<dbReference type="EMBL" id="JBDIME010000018">
    <property type="protein sequence ID" value="MEN2791558.1"/>
    <property type="molecule type" value="Genomic_DNA"/>
</dbReference>
<keyword evidence="2" id="KW-1185">Reference proteome</keyword>
<sequence>MKTRFLATVASFSDDGYATLLAFADDPLEPVNYVMLDLANEPDEQERRLGLYGVHVDTGALNVEGYDLVHDIRKTDAGVVVTLTADAARKAGIDQDIEIELESKIINGMSIDEAVRRFKDRLSSPEQA</sequence>
<name>A0ABU9Y6W1_9SPHN</name>
<evidence type="ECO:0000313" key="2">
    <source>
        <dbReference type="Proteomes" id="UP001419910"/>
    </source>
</evidence>
<protein>
    <submittedName>
        <fullName evidence="1">Uncharacterized protein</fullName>
    </submittedName>
</protein>
<dbReference type="RefSeq" id="WP_343892555.1">
    <property type="nucleotide sequence ID" value="NZ_BAAAEH010000060.1"/>
</dbReference>
<proteinExistence type="predicted"/>